<protein>
    <submittedName>
        <fullName evidence="1">Uncharacterized protein</fullName>
    </submittedName>
</protein>
<organism evidence="1">
    <name type="scientific">marine sediment metagenome</name>
    <dbReference type="NCBI Taxonomy" id="412755"/>
    <lineage>
        <taxon>unclassified sequences</taxon>
        <taxon>metagenomes</taxon>
        <taxon>ecological metagenomes</taxon>
    </lineage>
</organism>
<feature type="non-terminal residue" evidence="1">
    <location>
        <position position="1"/>
    </location>
</feature>
<proteinExistence type="predicted"/>
<accession>A0A0F9E6A0</accession>
<reference evidence="1" key="1">
    <citation type="journal article" date="2015" name="Nature">
        <title>Complex archaea that bridge the gap between prokaryotes and eukaryotes.</title>
        <authorList>
            <person name="Spang A."/>
            <person name="Saw J.H."/>
            <person name="Jorgensen S.L."/>
            <person name="Zaremba-Niedzwiedzka K."/>
            <person name="Martijn J."/>
            <person name="Lind A.E."/>
            <person name="van Eijk R."/>
            <person name="Schleper C."/>
            <person name="Guy L."/>
            <person name="Ettema T.J."/>
        </authorList>
    </citation>
    <scope>NUCLEOTIDE SEQUENCE</scope>
</reference>
<comment type="caution">
    <text evidence="1">The sequence shown here is derived from an EMBL/GenBank/DDBJ whole genome shotgun (WGS) entry which is preliminary data.</text>
</comment>
<dbReference type="EMBL" id="LAZR01036236">
    <property type="protein sequence ID" value="KKL25381.1"/>
    <property type="molecule type" value="Genomic_DNA"/>
</dbReference>
<name>A0A0F9E6A0_9ZZZZ</name>
<sequence length="88" mass="9443">LTGKALRADFRRKADDAAALFSFTVGSGITIDNATDGELTVAITAAESTLFDDEGEYIWDLWNIQSGEEEPLIVGEVKVKRAPSEAPA</sequence>
<gene>
    <name evidence="1" type="ORF">LCGC14_2405870</name>
</gene>
<evidence type="ECO:0000313" key="1">
    <source>
        <dbReference type="EMBL" id="KKL25381.1"/>
    </source>
</evidence>
<dbReference type="AlphaFoldDB" id="A0A0F9E6A0"/>